<feature type="region of interest" description="Disordered" evidence="1">
    <location>
        <begin position="28"/>
        <end position="65"/>
    </location>
</feature>
<protein>
    <submittedName>
        <fullName evidence="3">Uncharacterized protein</fullName>
    </submittedName>
</protein>
<name>A0A915ICW4_ROMCU</name>
<organism evidence="2 3">
    <name type="scientific">Romanomermis culicivorax</name>
    <name type="common">Nematode worm</name>
    <dbReference type="NCBI Taxonomy" id="13658"/>
    <lineage>
        <taxon>Eukaryota</taxon>
        <taxon>Metazoa</taxon>
        <taxon>Ecdysozoa</taxon>
        <taxon>Nematoda</taxon>
        <taxon>Enoplea</taxon>
        <taxon>Dorylaimia</taxon>
        <taxon>Mermithida</taxon>
        <taxon>Mermithoidea</taxon>
        <taxon>Mermithidae</taxon>
        <taxon>Romanomermis</taxon>
    </lineage>
</organism>
<sequence>MRVEPSPKVVTLCEDAANIIVRNKREKCKKQENVKEQNPKVEKRRRAVPSSEAKGNDKQPVPTKPLAKVNKALWELITSPWRSAKRGRSIFDDDAPAALELDKLSSMLWHIDLASNDSSATYLTACLTDMPTFSPSVVNDDPIEVPPG</sequence>
<feature type="compositionally biased region" description="Basic and acidic residues" evidence="1">
    <location>
        <begin position="29"/>
        <end position="41"/>
    </location>
</feature>
<dbReference type="Proteomes" id="UP000887565">
    <property type="component" value="Unplaced"/>
</dbReference>
<dbReference type="WBParaSite" id="nRc.2.0.1.t11737-RA">
    <property type="protein sequence ID" value="nRc.2.0.1.t11737-RA"/>
    <property type="gene ID" value="nRc.2.0.1.g11737"/>
</dbReference>
<dbReference type="AlphaFoldDB" id="A0A915ICW4"/>
<proteinExistence type="predicted"/>
<evidence type="ECO:0000313" key="3">
    <source>
        <dbReference type="WBParaSite" id="nRc.2.0.1.t11737-RA"/>
    </source>
</evidence>
<reference evidence="3" key="1">
    <citation type="submission" date="2022-11" db="UniProtKB">
        <authorList>
            <consortium name="WormBaseParasite"/>
        </authorList>
    </citation>
    <scope>IDENTIFICATION</scope>
</reference>
<evidence type="ECO:0000313" key="2">
    <source>
        <dbReference type="Proteomes" id="UP000887565"/>
    </source>
</evidence>
<keyword evidence="2" id="KW-1185">Reference proteome</keyword>
<evidence type="ECO:0000256" key="1">
    <source>
        <dbReference type="SAM" id="MobiDB-lite"/>
    </source>
</evidence>
<accession>A0A915ICW4</accession>